<dbReference type="InterPro" id="IPR022225">
    <property type="entry name" value="Phage_tail_fibre_N"/>
</dbReference>
<gene>
    <name evidence="2" type="ORF">ALQ84_02704</name>
</gene>
<protein>
    <submittedName>
        <fullName evidence="2">Tail fiber protein H</fullName>
    </submittedName>
</protein>
<evidence type="ECO:0000313" key="2">
    <source>
        <dbReference type="EMBL" id="RMM12196.1"/>
    </source>
</evidence>
<comment type="caution">
    <text evidence="2">The sequence shown here is derived from an EMBL/GenBank/DDBJ whole genome shotgun (WGS) entry which is preliminary data.</text>
</comment>
<evidence type="ECO:0000259" key="1">
    <source>
        <dbReference type="Pfam" id="PF12571"/>
    </source>
</evidence>
<feature type="domain" description="Phage tail fibre protein N-terminal" evidence="1">
    <location>
        <begin position="3"/>
        <end position="158"/>
    </location>
</feature>
<organism evidence="2 3">
    <name type="scientific">Pseudomonas caricapapayae</name>
    <dbReference type="NCBI Taxonomy" id="46678"/>
    <lineage>
        <taxon>Bacteria</taxon>
        <taxon>Pseudomonadati</taxon>
        <taxon>Pseudomonadota</taxon>
        <taxon>Gammaproteobacteria</taxon>
        <taxon>Pseudomonadales</taxon>
        <taxon>Pseudomonadaceae</taxon>
        <taxon>Pseudomonas</taxon>
    </lineage>
</organism>
<dbReference type="Pfam" id="PF12571">
    <property type="entry name" value="Phage_tail_fib"/>
    <property type="match status" value="1"/>
</dbReference>
<proteinExistence type="predicted"/>
<dbReference type="Proteomes" id="UP000278587">
    <property type="component" value="Unassembled WGS sequence"/>
</dbReference>
<sequence>MAASITLAGEKLIAQKQAANLPLTVARFVLANVPGLNVSGPVNRAGVKPPAAQIVYTANITQQGYVNPNQVVYSLLMGTDIGDFDWNWIGMETSDDVLLSVAYVPVQQKRKNILPDQIGNNVTRNFLVVFDGAQQLTGIKIDASTWQFDYTARMKGIDERERISNRDMFGRACFFGAGLQLQKVGNAYQLNPGVAYVEGVRLQLDTVLPVTVPAVPTKAWLDVVLQRELSDVVASFKVVFGQEAKVDYTDSASARHYLVPLADITGTSSLVDLRPIEAIDSELVKYFAARVGDYPDLRARATTKEDVGLSNVPNAISDDPNSNSGVVLATTRMVNAVRAAVNQVIASIVDGSTVVGRAARLATARAIRFNGAASGIGTYDGAGDTNITLTLADSGVAAGTYTRVAVNLKGLVTSGGNPTTLAGYGITDAYSKDDANSSFVKQGGAPGMLGNRINIGWTGDRVKVSVDGSDGGRIWTDTSFNPNEKANKATTLAGYGITDAYTTTQVNDLVGRRVLADSIIHAGFASNNTDYPYFRRSSDDKVYYLQPQIGYTPLQQGGGAGQKTNKVYIGWSDVGLKLTVDATDMGRIWTEQSFNPNEKANKSNSIAGYGITDCYTVTQVNALVSARVAADSITTAGFASDNPEFPYFRRASNGAVHYLQNRLGFTPVQQGGGANQATNQLRLGWATNGAGVRAQVDASDLGLLWGEQNFYRPDNNNFLAVSITATEVRLPAGGTWCYSLMHYYSGGAGVVGRSGQAAGGTIISFSGGSTIYGFAWRYAA</sequence>
<accession>A0A0P9JZ28</accession>
<reference evidence="2 3" key="1">
    <citation type="submission" date="2018-08" db="EMBL/GenBank/DDBJ databases">
        <title>Recombination of ecologically and evolutionarily significant loci maintains genetic cohesion in the Pseudomonas syringae species complex.</title>
        <authorList>
            <person name="Dillon M."/>
            <person name="Thakur S."/>
            <person name="Almeida R.N.D."/>
            <person name="Weir B.S."/>
            <person name="Guttman D.S."/>
        </authorList>
    </citation>
    <scope>NUCLEOTIDE SEQUENCE [LARGE SCALE GENOMIC DNA]</scope>
    <source>
        <strain evidence="2 3">ICMP 4086</strain>
    </source>
</reference>
<name>A0A0P9JZ28_9PSED</name>
<dbReference type="EMBL" id="RBOC01000053">
    <property type="protein sequence ID" value="RMM12196.1"/>
    <property type="molecule type" value="Genomic_DNA"/>
</dbReference>
<dbReference type="RefSeq" id="WP_055010895.1">
    <property type="nucleotide sequence ID" value="NZ_LJPW01000159.1"/>
</dbReference>
<evidence type="ECO:0000313" key="3">
    <source>
        <dbReference type="Proteomes" id="UP000278587"/>
    </source>
</evidence>
<dbReference type="AlphaFoldDB" id="A0A0P9JZ28"/>
<dbReference type="OrthoDB" id="9810174at2"/>